<evidence type="ECO:0000256" key="1">
    <source>
        <dbReference type="SAM" id="MobiDB-lite"/>
    </source>
</evidence>
<feature type="region of interest" description="Disordered" evidence="1">
    <location>
        <begin position="223"/>
        <end position="245"/>
    </location>
</feature>
<reference evidence="2 3" key="1">
    <citation type="journal article" date="2019" name="Int. J. Syst. Evol. Microbiol.">
        <title>Bifidobacterium jacchi sp. nov., isolated from the faeces of a baby common marmoset (Callithrix jacchus).</title>
        <authorList>
            <person name="Modesto M."/>
            <person name="Watanabe K."/>
            <person name="Arita M."/>
            <person name="Satti M."/>
            <person name="Oki K."/>
            <person name="Sciavilla P."/>
            <person name="Patavino C."/>
            <person name="Camma C."/>
            <person name="Michelini S."/>
            <person name="Sgorbati B."/>
            <person name="Mattarelli P."/>
        </authorList>
    </citation>
    <scope>NUCLEOTIDE SEQUENCE [LARGE SCALE GENOMIC DNA]</scope>
    <source>
        <strain evidence="2 3">MRM 9.3</strain>
    </source>
</reference>
<proteinExistence type="predicted"/>
<gene>
    <name evidence="2" type="ORF">EHS19_04815</name>
</gene>
<feature type="compositionally biased region" description="Low complexity" evidence="1">
    <location>
        <begin position="226"/>
        <end position="238"/>
    </location>
</feature>
<dbReference type="RefSeq" id="WP_151916653.1">
    <property type="nucleotide sequence ID" value="NZ_RQSP01000012.1"/>
</dbReference>
<sequence length="295" mass="33807">MSIIMDVSGNRNFRQLPPSATGERRFAAHFSLPYWSHASASEKFFARRTAETPLQFSAMYFRRPQHDENGNWNCRWIDRCTITDSAGCRVTNDHYPARLQFNIPRLQHWMTEQQFMPLMKVSFRPAFADMPDSPVITHVERLWDVLDLDTAINDNMLTDDRDEAEPDLHAVIEHTTGVVIPLGVGTKTEFIVGQNDMMTIRVRSTGSVDTPYHSLNGNEKYEDDAAAASPSGSPSGSPYTEQELNRDIARWSRELGEHIAKRDTDEFAQWRAAIRELKEEALFEDRISQLERGQD</sequence>
<keyword evidence="3" id="KW-1185">Reference proteome</keyword>
<protein>
    <submittedName>
        <fullName evidence="2">Uncharacterized protein</fullName>
    </submittedName>
</protein>
<dbReference type="Proteomes" id="UP000326336">
    <property type="component" value="Unassembled WGS sequence"/>
</dbReference>
<dbReference type="AlphaFoldDB" id="A0A5N5RJ83"/>
<dbReference type="EMBL" id="RQSP01000012">
    <property type="protein sequence ID" value="KAB5607376.1"/>
    <property type="molecule type" value="Genomic_DNA"/>
</dbReference>
<dbReference type="OrthoDB" id="3230851at2"/>
<name>A0A5N5RJ83_9BIFI</name>
<accession>A0A5N5RJ83</accession>
<evidence type="ECO:0000313" key="3">
    <source>
        <dbReference type="Proteomes" id="UP000326336"/>
    </source>
</evidence>
<organism evidence="2 3">
    <name type="scientific">Bifidobacterium jacchi</name>
    <dbReference type="NCBI Taxonomy" id="2490545"/>
    <lineage>
        <taxon>Bacteria</taxon>
        <taxon>Bacillati</taxon>
        <taxon>Actinomycetota</taxon>
        <taxon>Actinomycetes</taxon>
        <taxon>Bifidobacteriales</taxon>
        <taxon>Bifidobacteriaceae</taxon>
        <taxon>Bifidobacterium</taxon>
    </lineage>
</organism>
<evidence type="ECO:0000313" key="2">
    <source>
        <dbReference type="EMBL" id="KAB5607376.1"/>
    </source>
</evidence>
<comment type="caution">
    <text evidence="2">The sequence shown here is derived from an EMBL/GenBank/DDBJ whole genome shotgun (WGS) entry which is preliminary data.</text>
</comment>